<dbReference type="PANTHER" id="PTHR43479">
    <property type="entry name" value="ACREF/ENVCD OPERON REPRESSOR-RELATED"/>
    <property type="match status" value="1"/>
</dbReference>
<reference evidence="6 7" key="1">
    <citation type="submission" date="2023-07" db="EMBL/GenBank/DDBJ databases">
        <title>Genomic Encyclopedia of Type Strains, Phase IV (KMG-IV): sequencing the most valuable type-strain genomes for metagenomic binning, comparative biology and taxonomic classification.</title>
        <authorList>
            <person name="Goeker M."/>
        </authorList>
    </citation>
    <scope>NUCLEOTIDE SEQUENCE [LARGE SCALE GENOMIC DNA]</scope>
    <source>
        <strain evidence="6 7">DSM 29005</strain>
    </source>
</reference>
<dbReference type="Pfam" id="PF00440">
    <property type="entry name" value="TetR_N"/>
    <property type="match status" value="1"/>
</dbReference>
<gene>
    <name evidence="6" type="ORF">J2S19_001163</name>
</gene>
<dbReference type="InterPro" id="IPR023772">
    <property type="entry name" value="DNA-bd_HTH_TetR-type_CS"/>
</dbReference>
<feature type="DNA-binding region" description="H-T-H motif" evidence="3">
    <location>
        <begin position="25"/>
        <end position="44"/>
    </location>
</feature>
<dbReference type="Gene3D" id="1.10.357.10">
    <property type="entry name" value="Tetracycline Repressor, domain 2"/>
    <property type="match status" value="1"/>
</dbReference>
<feature type="coiled-coil region" evidence="4">
    <location>
        <begin position="210"/>
        <end position="237"/>
    </location>
</feature>
<dbReference type="EMBL" id="JAUSUD010000003">
    <property type="protein sequence ID" value="MDQ0229911.1"/>
    <property type="molecule type" value="Genomic_DNA"/>
</dbReference>
<accession>A0ABT9ZDL5</accession>
<keyword evidence="4" id="KW-0175">Coiled coil</keyword>
<dbReference type="Proteomes" id="UP001234495">
    <property type="component" value="Unassembled WGS sequence"/>
</dbReference>
<comment type="caution">
    <text evidence="6">The sequence shown here is derived from an EMBL/GenBank/DDBJ whole genome shotgun (WGS) entry which is preliminary data.</text>
</comment>
<dbReference type="PROSITE" id="PS50977">
    <property type="entry name" value="HTH_TETR_2"/>
    <property type="match status" value="1"/>
</dbReference>
<evidence type="ECO:0000256" key="1">
    <source>
        <dbReference type="ARBA" id="ARBA00022491"/>
    </source>
</evidence>
<sequence>MRDRKQQVVIKAHQLFIEKGFQATSIQDILTSSGISKGTFYNYFPSKSELFKAVFTYIHSIYETERNKLLIGENLADIEIFIKQLDLFMKANKQNKLFSLIEEVFASNEPELKLFIKQTHHRHLEWMFQRFTDIFGEDKRPYLLDCAILFTGMLQQMIQYNLAAKATHFNRIDIIRYCVNRIVHIVEDVSERNEQLLDPDCLVTWKKESQEDTTNTVVELKEVIKKLKTKIVDDQEKYIQILEFIEDDVENSKEPRKYLLESCLQTLMMSTHIRQEKEFLRLQQLIKQLT</sequence>
<evidence type="ECO:0000256" key="3">
    <source>
        <dbReference type="PROSITE-ProRule" id="PRU00335"/>
    </source>
</evidence>
<dbReference type="RefSeq" id="WP_307338365.1">
    <property type="nucleotide sequence ID" value="NZ_JAUSUD010000003.1"/>
</dbReference>
<protein>
    <submittedName>
        <fullName evidence="6">AcrR family transcriptional regulator</fullName>
    </submittedName>
</protein>
<dbReference type="InterPro" id="IPR001647">
    <property type="entry name" value="HTH_TetR"/>
</dbReference>
<dbReference type="InterPro" id="IPR009057">
    <property type="entry name" value="Homeodomain-like_sf"/>
</dbReference>
<dbReference type="PANTHER" id="PTHR43479:SF22">
    <property type="entry name" value="TRANSCRIPTIONAL REGULATOR, TETR FAMILY"/>
    <property type="match status" value="1"/>
</dbReference>
<evidence type="ECO:0000313" key="6">
    <source>
        <dbReference type="EMBL" id="MDQ0229911.1"/>
    </source>
</evidence>
<evidence type="ECO:0000313" key="7">
    <source>
        <dbReference type="Proteomes" id="UP001234495"/>
    </source>
</evidence>
<feature type="domain" description="HTH tetR-type" evidence="5">
    <location>
        <begin position="2"/>
        <end position="62"/>
    </location>
</feature>
<dbReference type="PRINTS" id="PR00455">
    <property type="entry name" value="HTHTETR"/>
</dbReference>
<dbReference type="PROSITE" id="PS01081">
    <property type="entry name" value="HTH_TETR_1"/>
    <property type="match status" value="1"/>
</dbReference>
<keyword evidence="2 3" id="KW-0238">DNA-binding</keyword>
<organism evidence="6 7">
    <name type="scientific">Metabacillus malikii</name>
    <dbReference type="NCBI Taxonomy" id="1504265"/>
    <lineage>
        <taxon>Bacteria</taxon>
        <taxon>Bacillati</taxon>
        <taxon>Bacillota</taxon>
        <taxon>Bacilli</taxon>
        <taxon>Bacillales</taxon>
        <taxon>Bacillaceae</taxon>
        <taxon>Metabacillus</taxon>
    </lineage>
</organism>
<dbReference type="InterPro" id="IPR050624">
    <property type="entry name" value="HTH-type_Tx_Regulator"/>
</dbReference>
<keyword evidence="7" id="KW-1185">Reference proteome</keyword>
<dbReference type="SUPFAM" id="SSF46689">
    <property type="entry name" value="Homeodomain-like"/>
    <property type="match status" value="1"/>
</dbReference>
<evidence type="ECO:0000259" key="5">
    <source>
        <dbReference type="PROSITE" id="PS50977"/>
    </source>
</evidence>
<evidence type="ECO:0000256" key="4">
    <source>
        <dbReference type="SAM" id="Coils"/>
    </source>
</evidence>
<name>A0ABT9ZDL5_9BACI</name>
<proteinExistence type="predicted"/>
<evidence type="ECO:0000256" key="2">
    <source>
        <dbReference type="ARBA" id="ARBA00023125"/>
    </source>
</evidence>
<keyword evidence="1" id="KW-0678">Repressor</keyword>